<evidence type="ECO:0000256" key="2">
    <source>
        <dbReference type="SAM" id="Phobius"/>
    </source>
</evidence>
<proteinExistence type="predicted"/>
<organism evidence="3 4">
    <name type="scientific">Stachybotrys elegans</name>
    <dbReference type="NCBI Taxonomy" id="80388"/>
    <lineage>
        <taxon>Eukaryota</taxon>
        <taxon>Fungi</taxon>
        <taxon>Dikarya</taxon>
        <taxon>Ascomycota</taxon>
        <taxon>Pezizomycotina</taxon>
        <taxon>Sordariomycetes</taxon>
        <taxon>Hypocreomycetidae</taxon>
        <taxon>Hypocreales</taxon>
        <taxon>Stachybotryaceae</taxon>
        <taxon>Stachybotrys</taxon>
    </lineage>
</organism>
<feature type="region of interest" description="Disordered" evidence="1">
    <location>
        <begin position="62"/>
        <end position="261"/>
    </location>
</feature>
<evidence type="ECO:0000313" key="4">
    <source>
        <dbReference type="Proteomes" id="UP000813444"/>
    </source>
</evidence>
<reference evidence="3" key="1">
    <citation type="journal article" date="2021" name="Nat. Commun.">
        <title>Genetic determinants of endophytism in the Arabidopsis root mycobiome.</title>
        <authorList>
            <person name="Mesny F."/>
            <person name="Miyauchi S."/>
            <person name="Thiergart T."/>
            <person name="Pickel B."/>
            <person name="Atanasova L."/>
            <person name="Karlsson M."/>
            <person name="Huettel B."/>
            <person name="Barry K.W."/>
            <person name="Haridas S."/>
            <person name="Chen C."/>
            <person name="Bauer D."/>
            <person name="Andreopoulos W."/>
            <person name="Pangilinan J."/>
            <person name="LaButti K."/>
            <person name="Riley R."/>
            <person name="Lipzen A."/>
            <person name="Clum A."/>
            <person name="Drula E."/>
            <person name="Henrissat B."/>
            <person name="Kohler A."/>
            <person name="Grigoriev I.V."/>
            <person name="Martin F.M."/>
            <person name="Hacquard S."/>
        </authorList>
    </citation>
    <scope>NUCLEOTIDE SEQUENCE</scope>
    <source>
        <strain evidence="3">MPI-CAGE-CH-0235</strain>
    </source>
</reference>
<comment type="caution">
    <text evidence="3">The sequence shown here is derived from an EMBL/GenBank/DDBJ whole genome shotgun (WGS) entry which is preliminary data.</text>
</comment>
<gene>
    <name evidence="3" type="ORF">B0I35DRAFT_475216</name>
</gene>
<keyword evidence="2" id="KW-0472">Membrane</keyword>
<sequence length="261" mass="29108">MSAQVDRNTLTIVLATTLPVVGLVILFIIAYFLCGKGRRRSLLRRGVTPIADEEIESWRVDRSGEKETSVQDSPGRAASNSVGSSQKPPSVIVYQNPMQQRPRISEDYKSPTGSSPYYKRSIDLPQTPVLARAPNCRPGLTDETVQGDDAFIPNHTVKRQPSRLAKSQPPSPRHNRTESSTYSATRSYWYGQEPEQQRSPRRSADTYTRSPRYYHRPGHRRVYSTSSGPPPPLYASDDDVILSGLSPPPFPRKSEIGRAIG</sequence>
<dbReference type="OrthoDB" id="4120617at2759"/>
<evidence type="ECO:0000313" key="3">
    <source>
        <dbReference type="EMBL" id="KAH7326587.1"/>
    </source>
</evidence>
<keyword evidence="4" id="KW-1185">Reference proteome</keyword>
<accession>A0A8K0SZ02</accession>
<feature type="compositionally biased region" description="Polar residues" evidence="1">
    <location>
        <begin position="78"/>
        <end position="88"/>
    </location>
</feature>
<dbReference type="Proteomes" id="UP000813444">
    <property type="component" value="Unassembled WGS sequence"/>
</dbReference>
<evidence type="ECO:0000256" key="1">
    <source>
        <dbReference type="SAM" id="MobiDB-lite"/>
    </source>
</evidence>
<feature type="transmembrane region" description="Helical" evidence="2">
    <location>
        <begin position="12"/>
        <end position="34"/>
    </location>
</feature>
<protein>
    <submittedName>
        <fullName evidence="3">Uncharacterized protein</fullName>
    </submittedName>
</protein>
<dbReference type="EMBL" id="JAGPNK010000002">
    <property type="protein sequence ID" value="KAH7326587.1"/>
    <property type="molecule type" value="Genomic_DNA"/>
</dbReference>
<feature type="compositionally biased region" description="Basic residues" evidence="1">
    <location>
        <begin position="212"/>
        <end position="222"/>
    </location>
</feature>
<keyword evidence="2" id="KW-1133">Transmembrane helix</keyword>
<name>A0A8K0SZ02_9HYPO</name>
<feature type="compositionally biased region" description="Basic and acidic residues" evidence="1">
    <location>
        <begin position="252"/>
        <end position="261"/>
    </location>
</feature>
<keyword evidence="2" id="KW-0812">Transmembrane</keyword>
<feature type="compositionally biased region" description="Basic and acidic residues" evidence="1">
    <location>
        <begin position="195"/>
        <end position="204"/>
    </location>
</feature>
<dbReference type="AlphaFoldDB" id="A0A8K0SZ02"/>